<name>A0A6B1FTN6_9CHLR</name>
<comment type="caution">
    <text evidence="7">The sequence shown here is derived from an EMBL/GenBank/DDBJ whole genome shotgun (WGS) entry which is preliminary data.</text>
</comment>
<evidence type="ECO:0000256" key="2">
    <source>
        <dbReference type="ARBA" id="ARBA00022692"/>
    </source>
</evidence>
<dbReference type="GO" id="GO:0043190">
    <property type="term" value="C:ATP-binding cassette (ABC) transporter complex"/>
    <property type="evidence" value="ECO:0007669"/>
    <property type="project" value="InterPro"/>
</dbReference>
<gene>
    <name evidence="7" type="ORF">F4148_04225</name>
</gene>
<sequence>MKARLPLPLYLQFWDLFLIELSNWRWAWRNLVLTGTVLPVFGILLLGSFARELGSNALSFVLIGNLVMALLFEHMGKMISHFAYMKTAGSLDYFATLPVRKAMLILAASLAFFILFLPSLVVVLAGGALILRLQLHVNPLALVVVPLCALPLAGIGALMGVTFRTPEEASSVGRLLTILMLTVGPVLIPPDRLPDWLVWFGFLSPATYAASALRQVLLGPLTTRLLLDSAVLAACILFSFWMVDRRMDWREG</sequence>
<evidence type="ECO:0000256" key="1">
    <source>
        <dbReference type="ARBA" id="ARBA00004141"/>
    </source>
</evidence>
<dbReference type="PIRSF" id="PIRSF006648">
    <property type="entry name" value="DrrB"/>
    <property type="match status" value="1"/>
</dbReference>
<organism evidence="7">
    <name type="scientific">Caldilineaceae bacterium SB0675_bin_29</name>
    <dbReference type="NCBI Taxonomy" id="2605266"/>
    <lineage>
        <taxon>Bacteria</taxon>
        <taxon>Bacillati</taxon>
        <taxon>Chloroflexota</taxon>
        <taxon>Caldilineae</taxon>
        <taxon>Caldilineales</taxon>
        <taxon>Caldilineaceae</taxon>
    </lineage>
</organism>
<feature type="transmembrane region" description="Helical" evidence="5">
    <location>
        <begin position="172"/>
        <end position="190"/>
    </location>
</feature>
<evidence type="ECO:0000256" key="3">
    <source>
        <dbReference type="ARBA" id="ARBA00022989"/>
    </source>
</evidence>
<evidence type="ECO:0000259" key="6">
    <source>
        <dbReference type="Pfam" id="PF01061"/>
    </source>
</evidence>
<keyword evidence="3 5" id="KW-1133">Transmembrane helix</keyword>
<dbReference type="InterPro" id="IPR000412">
    <property type="entry name" value="ABC_2_transport"/>
</dbReference>
<evidence type="ECO:0000256" key="4">
    <source>
        <dbReference type="ARBA" id="ARBA00023136"/>
    </source>
</evidence>
<feature type="transmembrane region" description="Helical" evidence="5">
    <location>
        <begin position="56"/>
        <end position="76"/>
    </location>
</feature>
<reference evidence="7" key="1">
    <citation type="submission" date="2019-09" db="EMBL/GenBank/DDBJ databases">
        <title>Characterisation of the sponge microbiome using genome-centric metagenomics.</title>
        <authorList>
            <person name="Engelberts J.P."/>
            <person name="Robbins S.J."/>
            <person name="De Goeij J.M."/>
            <person name="Aranda M."/>
            <person name="Bell S.C."/>
            <person name="Webster N.S."/>
        </authorList>
    </citation>
    <scope>NUCLEOTIDE SEQUENCE</scope>
    <source>
        <strain evidence="7">SB0675_bin_29</strain>
    </source>
</reference>
<feature type="transmembrane region" description="Helical" evidence="5">
    <location>
        <begin position="31"/>
        <end position="50"/>
    </location>
</feature>
<proteinExistence type="predicted"/>
<feature type="transmembrane region" description="Helical" evidence="5">
    <location>
        <begin position="104"/>
        <end position="131"/>
    </location>
</feature>
<dbReference type="PANTHER" id="PTHR43229:SF3">
    <property type="entry name" value="ABC-TYPE MULTIDRUG TRANSPORT SYSTEM, PERMEASE COMPONENT"/>
    <property type="match status" value="1"/>
</dbReference>
<feature type="transmembrane region" description="Helical" evidence="5">
    <location>
        <begin position="137"/>
        <end position="160"/>
    </location>
</feature>
<dbReference type="InterPro" id="IPR013525">
    <property type="entry name" value="ABC2_TM"/>
</dbReference>
<evidence type="ECO:0000313" key="7">
    <source>
        <dbReference type="EMBL" id="MYH60982.1"/>
    </source>
</evidence>
<keyword evidence="4 5" id="KW-0472">Membrane</keyword>
<dbReference type="InterPro" id="IPR051784">
    <property type="entry name" value="Nod_factor_ABC_transporter"/>
</dbReference>
<dbReference type="GO" id="GO:0140359">
    <property type="term" value="F:ABC-type transporter activity"/>
    <property type="evidence" value="ECO:0007669"/>
    <property type="project" value="InterPro"/>
</dbReference>
<protein>
    <submittedName>
        <fullName evidence="7">ABC transporter permease</fullName>
    </submittedName>
</protein>
<evidence type="ECO:0000256" key="5">
    <source>
        <dbReference type="SAM" id="Phobius"/>
    </source>
</evidence>
<dbReference type="Pfam" id="PF01061">
    <property type="entry name" value="ABC2_membrane"/>
    <property type="match status" value="1"/>
</dbReference>
<accession>A0A6B1FTN6</accession>
<feature type="transmembrane region" description="Helical" evidence="5">
    <location>
        <begin position="225"/>
        <end position="243"/>
    </location>
</feature>
<dbReference type="PANTHER" id="PTHR43229">
    <property type="entry name" value="NODULATION PROTEIN J"/>
    <property type="match status" value="1"/>
</dbReference>
<dbReference type="EMBL" id="VYDA01000159">
    <property type="protein sequence ID" value="MYH60982.1"/>
    <property type="molecule type" value="Genomic_DNA"/>
</dbReference>
<dbReference type="AlphaFoldDB" id="A0A6B1FTN6"/>
<feature type="transmembrane region" description="Helical" evidence="5">
    <location>
        <begin position="196"/>
        <end position="213"/>
    </location>
</feature>
<keyword evidence="2 5" id="KW-0812">Transmembrane</keyword>
<comment type="subcellular location">
    <subcellularLocation>
        <location evidence="1">Membrane</location>
        <topology evidence="1">Multi-pass membrane protein</topology>
    </subcellularLocation>
</comment>
<feature type="domain" description="ABC-2 type transporter transmembrane" evidence="6">
    <location>
        <begin position="22"/>
        <end position="217"/>
    </location>
</feature>